<keyword evidence="7" id="KW-0997">Cell inner membrane</keyword>
<keyword evidence="1 7" id="KW-1003">Cell membrane</keyword>
<dbReference type="RefSeq" id="WP_342854162.1">
    <property type="nucleotide sequence ID" value="NZ_JBBMRA010000005.1"/>
</dbReference>
<dbReference type="CDD" id="cd08010">
    <property type="entry name" value="MltG_like"/>
    <property type="match status" value="1"/>
</dbReference>
<gene>
    <name evidence="7 8" type="primary">mltG</name>
    <name evidence="8" type="ORF">WNY58_07275</name>
</gene>
<dbReference type="Gene3D" id="3.30.160.60">
    <property type="entry name" value="Classic Zinc Finger"/>
    <property type="match status" value="1"/>
</dbReference>
<comment type="catalytic activity">
    <reaction evidence="7">
        <text>a peptidoglycan chain = a peptidoglycan chain with N-acetyl-1,6-anhydromuramyl-[peptide] at the reducing end + a peptidoglycan chain with N-acetylglucosamine at the non-reducing end.</text>
        <dbReference type="EC" id="4.2.2.29"/>
    </reaction>
</comment>
<evidence type="ECO:0000256" key="5">
    <source>
        <dbReference type="ARBA" id="ARBA00023239"/>
    </source>
</evidence>
<keyword evidence="3 7" id="KW-1133">Transmembrane helix</keyword>
<comment type="similarity">
    <text evidence="7">Belongs to the transglycosylase MltG family.</text>
</comment>
<evidence type="ECO:0000256" key="7">
    <source>
        <dbReference type="HAMAP-Rule" id="MF_02065"/>
    </source>
</evidence>
<keyword evidence="2 7" id="KW-0812">Transmembrane</keyword>
<dbReference type="PANTHER" id="PTHR30518:SF2">
    <property type="entry name" value="ENDOLYTIC MUREIN TRANSGLYCOSYLASE"/>
    <property type="match status" value="1"/>
</dbReference>
<dbReference type="PANTHER" id="PTHR30518">
    <property type="entry name" value="ENDOLYTIC MUREIN TRANSGLYCOSYLASE"/>
    <property type="match status" value="1"/>
</dbReference>
<evidence type="ECO:0000256" key="3">
    <source>
        <dbReference type="ARBA" id="ARBA00022989"/>
    </source>
</evidence>
<name>A0ABU9TR36_9GAMM</name>
<dbReference type="EMBL" id="JBBMRA010000005">
    <property type="protein sequence ID" value="MEM5536189.1"/>
    <property type="molecule type" value="Genomic_DNA"/>
</dbReference>
<evidence type="ECO:0000313" key="8">
    <source>
        <dbReference type="EMBL" id="MEM5536189.1"/>
    </source>
</evidence>
<proteinExistence type="inferred from homology"/>
<reference evidence="8 9" key="1">
    <citation type="submission" date="2024-03" db="EMBL/GenBank/DDBJ databases">
        <title>Community enrichment and isolation of bacterial strains for fucoidan degradation.</title>
        <authorList>
            <person name="Sichert A."/>
        </authorList>
    </citation>
    <scope>NUCLEOTIDE SEQUENCE [LARGE SCALE GENOMIC DNA]</scope>
    <source>
        <strain evidence="8 9">AS76</strain>
    </source>
</reference>
<evidence type="ECO:0000256" key="6">
    <source>
        <dbReference type="ARBA" id="ARBA00023316"/>
    </source>
</evidence>
<dbReference type="Proteomes" id="UP001449225">
    <property type="component" value="Unassembled WGS sequence"/>
</dbReference>
<keyword evidence="5 7" id="KW-0456">Lyase</keyword>
<keyword evidence="6 7" id="KW-0961">Cell wall biogenesis/degradation</keyword>
<dbReference type="NCBIfam" id="TIGR00247">
    <property type="entry name" value="endolytic transglycosylase MltG"/>
    <property type="match status" value="1"/>
</dbReference>
<evidence type="ECO:0000256" key="1">
    <source>
        <dbReference type="ARBA" id="ARBA00022475"/>
    </source>
</evidence>
<evidence type="ECO:0000313" key="9">
    <source>
        <dbReference type="Proteomes" id="UP001449225"/>
    </source>
</evidence>
<dbReference type="Gene3D" id="3.30.1490.480">
    <property type="entry name" value="Endolytic murein transglycosylase"/>
    <property type="match status" value="1"/>
</dbReference>
<dbReference type="InterPro" id="IPR003770">
    <property type="entry name" value="MLTG-like"/>
</dbReference>
<dbReference type="Pfam" id="PF02618">
    <property type="entry name" value="YceG"/>
    <property type="match status" value="1"/>
</dbReference>
<organism evidence="8 9">
    <name type="scientific">Neptuniibacter pectenicola</name>
    <dbReference type="NCBI Taxonomy" id="1806669"/>
    <lineage>
        <taxon>Bacteria</taxon>
        <taxon>Pseudomonadati</taxon>
        <taxon>Pseudomonadota</taxon>
        <taxon>Gammaproteobacteria</taxon>
        <taxon>Oceanospirillales</taxon>
        <taxon>Oceanospirillaceae</taxon>
        <taxon>Neptuniibacter</taxon>
    </lineage>
</organism>
<comment type="caution">
    <text evidence="8">The sequence shown here is derived from an EMBL/GenBank/DDBJ whole genome shotgun (WGS) entry which is preliminary data.</text>
</comment>
<feature type="site" description="Important for catalytic activity" evidence="7">
    <location>
        <position position="217"/>
    </location>
</feature>
<comment type="function">
    <text evidence="7">Functions as a peptidoglycan terminase that cleaves nascent peptidoglycan strands endolytically to terminate their elongation.</text>
</comment>
<dbReference type="HAMAP" id="MF_02065">
    <property type="entry name" value="MltG"/>
    <property type="match status" value="1"/>
</dbReference>
<dbReference type="EC" id="4.2.2.29" evidence="7"/>
<accession>A0ABU9TR36</accession>
<sequence>MKKIFCVIALIVLMATAAAYWLYNDFKTYIATPLNFAENSSIIVDKGLSFNGLVDKLKTKSENINIYYLKFYARQTGLGRKIKAGEYGLTPDMTPVTLLKKITSGRSINYNFTIVEGSNYKQLLAALESNQYLKNDIKGLSPKQLLEQLETEYTHLEGLFLAETYSFEKNSSALALLKRSHKMLIETLEPAWQARDKKLPYTSAYDALIMASIVEKETARAEERPIIAGVFVRRLNIGMRLQTDPTVIYGMGDNYKGNIRRSDLRKPTPYNTYTISGLPPTPIAMVGPDAITAALNPKKGKALYFVAKGDGTHYFSSSLKEHNNAVRKYQLSRRKDYRSSP</sequence>
<keyword evidence="9" id="KW-1185">Reference proteome</keyword>
<evidence type="ECO:0000256" key="4">
    <source>
        <dbReference type="ARBA" id="ARBA00023136"/>
    </source>
</evidence>
<evidence type="ECO:0000256" key="2">
    <source>
        <dbReference type="ARBA" id="ARBA00022692"/>
    </source>
</evidence>
<protein>
    <recommendedName>
        <fullName evidence="7">Endolytic murein transglycosylase</fullName>
        <ecNumber evidence="7">4.2.2.29</ecNumber>
    </recommendedName>
    <alternativeName>
        <fullName evidence="7">Peptidoglycan lytic transglycosylase</fullName>
    </alternativeName>
    <alternativeName>
        <fullName evidence="7">Peptidoglycan polymerization terminase</fullName>
    </alternativeName>
</protein>
<keyword evidence="4 7" id="KW-0472">Membrane</keyword>